<feature type="binding site" evidence="3">
    <location>
        <position position="273"/>
    </location>
    <ligand>
        <name>FAD</name>
        <dbReference type="ChEBI" id="CHEBI:57692"/>
    </ligand>
</feature>
<keyword evidence="3" id="KW-0274">FAD</keyword>
<dbReference type="InterPro" id="IPR012132">
    <property type="entry name" value="GMC_OxRdtase"/>
</dbReference>
<dbReference type="SUPFAM" id="SSF51905">
    <property type="entry name" value="FAD/NAD(P)-binding domain"/>
    <property type="match status" value="1"/>
</dbReference>
<dbReference type="GO" id="GO:0044550">
    <property type="term" value="P:secondary metabolite biosynthetic process"/>
    <property type="evidence" value="ECO:0007669"/>
    <property type="project" value="TreeGrafter"/>
</dbReference>
<feature type="binding site" evidence="3">
    <location>
        <begin position="45"/>
        <end position="46"/>
    </location>
    <ligand>
        <name>FAD</name>
        <dbReference type="ChEBI" id="CHEBI:57692"/>
    </ligand>
</feature>
<organism evidence="6 7">
    <name type="scientific">Parachaetomium inaequale</name>
    <dbReference type="NCBI Taxonomy" id="2588326"/>
    <lineage>
        <taxon>Eukaryota</taxon>
        <taxon>Fungi</taxon>
        <taxon>Dikarya</taxon>
        <taxon>Ascomycota</taxon>
        <taxon>Pezizomycotina</taxon>
        <taxon>Sordariomycetes</taxon>
        <taxon>Sordariomycetidae</taxon>
        <taxon>Sordariales</taxon>
        <taxon>Chaetomiaceae</taxon>
        <taxon>Parachaetomium</taxon>
    </lineage>
</organism>
<sequence length="639" mass="67822">MGLLGAAFVSLAALTSAASIPNSNVKRQVSQLRDKYDFVVVGGGTSGLTVADRLTAAFPAKNVLVIEYGDVHYAPGTFDPPTNWITANPDAPPTWSFTSLPNPDMGNTTAFVQAGQVVGGSSAVNGMFFDRGSRFDYDAWTEVGGPEFASSNNKWNWSGIFPFFKKSVTFTEPPADIAQKYNYTWDLSAYGGSTPIHSTFSSFQWADQHVLAKTWKEMGIGSPKECAGGDKEGICWVPASQHPVTARRSHAGLGHYADVLPRANYDLLVNHQVVRVVYPNGPSVGPPLVEARSLADGHLFNVTVEAEVIVSAGALHTPTVLQRSGIGPAFVLASAGIPLTLDLPGVGSNLHDHSGPSVKWNYTQPYTFFPLPSQMATNATFKAEATAAFDQTPARGPYTLAGGNSAIYVSLPHITANHSAITSKIRRMATDGTAASYLPPDIRTDPTMVAGYTAQLLALANLLSNPKAPSLETPWATAEPPYSTAWSFLLHPLSRGTVRLNTTNPLAQPILDYRAGSNPLDIDVHLAHMRYLRGLLTTPTMLSHGAAETAPGADVAASDALLAGYVRAQSTLSFMHPCCTAAMMPLSKGGVVGTDLRVHGAAGLRVVDMSVLPLVPGSHLSATAYAVGEKAADIIIREW</sequence>
<keyword evidence="3" id="KW-0285">Flavoprotein</keyword>
<dbReference type="PANTHER" id="PTHR11552">
    <property type="entry name" value="GLUCOSE-METHANOL-CHOLINE GMC OXIDOREDUCTASE"/>
    <property type="match status" value="1"/>
</dbReference>
<evidence type="ECO:0000259" key="5">
    <source>
        <dbReference type="PROSITE" id="PS00624"/>
    </source>
</evidence>
<dbReference type="GO" id="GO:0016614">
    <property type="term" value="F:oxidoreductase activity, acting on CH-OH group of donors"/>
    <property type="evidence" value="ECO:0007669"/>
    <property type="project" value="InterPro"/>
</dbReference>
<evidence type="ECO:0000313" key="6">
    <source>
        <dbReference type="EMBL" id="KAK4031574.1"/>
    </source>
</evidence>
<feature type="active site" description="Proton donor" evidence="2">
    <location>
        <position position="576"/>
    </location>
</feature>
<dbReference type="Gene3D" id="3.30.560.10">
    <property type="entry name" value="Glucose Oxidase, domain 3"/>
    <property type="match status" value="1"/>
</dbReference>
<proteinExistence type="inferred from homology"/>
<comment type="cofactor">
    <cofactor evidence="3">
        <name>FAD</name>
        <dbReference type="ChEBI" id="CHEBI:57692"/>
    </cofactor>
</comment>
<dbReference type="Pfam" id="PF05199">
    <property type="entry name" value="GMC_oxred_C"/>
    <property type="match status" value="1"/>
</dbReference>
<keyword evidence="4" id="KW-0732">Signal</keyword>
<dbReference type="Proteomes" id="UP001303115">
    <property type="component" value="Unassembled WGS sequence"/>
</dbReference>
<dbReference type="SUPFAM" id="SSF54373">
    <property type="entry name" value="FAD-linked reductases, C-terminal domain"/>
    <property type="match status" value="1"/>
</dbReference>
<evidence type="ECO:0000256" key="2">
    <source>
        <dbReference type="PIRSR" id="PIRSR000137-1"/>
    </source>
</evidence>
<gene>
    <name evidence="6" type="ORF">C8A01DRAFT_41980</name>
</gene>
<feature type="chain" id="PRO_5042894643" evidence="4">
    <location>
        <begin position="18"/>
        <end position="639"/>
    </location>
</feature>
<evidence type="ECO:0000256" key="3">
    <source>
        <dbReference type="PIRSR" id="PIRSR000137-2"/>
    </source>
</evidence>
<reference evidence="7" key="1">
    <citation type="journal article" date="2023" name="Mol. Phylogenet. Evol.">
        <title>Genome-scale phylogeny and comparative genomics of the fungal order Sordariales.</title>
        <authorList>
            <person name="Hensen N."/>
            <person name="Bonometti L."/>
            <person name="Westerberg I."/>
            <person name="Brannstrom I.O."/>
            <person name="Guillou S."/>
            <person name="Cros-Aarteil S."/>
            <person name="Calhoun S."/>
            <person name="Haridas S."/>
            <person name="Kuo A."/>
            <person name="Mondo S."/>
            <person name="Pangilinan J."/>
            <person name="Riley R."/>
            <person name="LaButti K."/>
            <person name="Andreopoulos B."/>
            <person name="Lipzen A."/>
            <person name="Chen C."/>
            <person name="Yan M."/>
            <person name="Daum C."/>
            <person name="Ng V."/>
            <person name="Clum A."/>
            <person name="Steindorff A."/>
            <person name="Ohm R.A."/>
            <person name="Martin F."/>
            <person name="Silar P."/>
            <person name="Natvig D.O."/>
            <person name="Lalanne C."/>
            <person name="Gautier V."/>
            <person name="Ament-Velasquez S.L."/>
            <person name="Kruys A."/>
            <person name="Hutchinson M.I."/>
            <person name="Powell A.J."/>
            <person name="Barry K."/>
            <person name="Miller A.N."/>
            <person name="Grigoriev I.V."/>
            <person name="Debuchy R."/>
            <person name="Gladieux P."/>
            <person name="Hiltunen Thoren M."/>
            <person name="Johannesson H."/>
        </authorList>
    </citation>
    <scope>NUCLEOTIDE SEQUENCE [LARGE SCALE GENOMIC DNA]</scope>
    <source>
        <strain evidence="7">CBS 284.82</strain>
    </source>
</reference>
<feature type="domain" description="Glucose-methanol-choline oxidoreductase N-terminal" evidence="5">
    <location>
        <begin position="313"/>
        <end position="327"/>
    </location>
</feature>
<dbReference type="PROSITE" id="PS00624">
    <property type="entry name" value="GMC_OXRED_2"/>
    <property type="match status" value="1"/>
</dbReference>
<dbReference type="EMBL" id="MU854757">
    <property type="protein sequence ID" value="KAK4031574.1"/>
    <property type="molecule type" value="Genomic_DNA"/>
</dbReference>
<comment type="similarity">
    <text evidence="1">Belongs to the GMC oxidoreductase family.</text>
</comment>
<dbReference type="PANTHER" id="PTHR11552:SF115">
    <property type="entry name" value="DEHYDROGENASE XPTC-RELATED"/>
    <property type="match status" value="1"/>
</dbReference>
<comment type="caution">
    <text evidence="6">The sequence shown here is derived from an EMBL/GenBank/DDBJ whole genome shotgun (WGS) entry which is preliminary data.</text>
</comment>
<feature type="binding site" evidence="3">
    <location>
        <position position="117"/>
    </location>
    <ligand>
        <name>FAD</name>
        <dbReference type="ChEBI" id="CHEBI:57692"/>
    </ligand>
</feature>
<dbReference type="Gene3D" id="3.50.50.60">
    <property type="entry name" value="FAD/NAD(P)-binding domain"/>
    <property type="match status" value="1"/>
</dbReference>
<name>A0AAN6SL19_9PEZI</name>
<dbReference type="GO" id="GO:0050660">
    <property type="term" value="F:flavin adenine dinucleotide binding"/>
    <property type="evidence" value="ECO:0007669"/>
    <property type="project" value="InterPro"/>
</dbReference>
<dbReference type="Pfam" id="PF00732">
    <property type="entry name" value="GMC_oxred_N"/>
    <property type="match status" value="1"/>
</dbReference>
<dbReference type="AlphaFoldDB" id="A0AAN6SL19"/>
<feature type="signal peptide" evidence="4">
    <location>
        <begin position="1"/>
        <end position="17"/>
    </location>
</feature>
<accession>A0AAN6SL19</accession>
<feature type="active site" description="Proton acceptor" evidence="2">
    <location>
        <position position="619"/>
    </location>
</feature>
<dbReference type="InterPro" id="IPR036188">
    <property type="entry name" value="FAD/NAD-bd_sf"/>
</dbReference>
<evidence type="ECO:0000256" key="4">
    <source>
        <dbReference type="SAM" id="SignalP"/>
    </source>
</evidence>
<dbReference type="PIRSF" id="PIRSF000137">
    <property type="entry name" value="Alcohol_oxidase"/>
    <property type="match status" value="1"/>
</dbReference>
<dbReference type="InterPro" id="IPR000172">
    <property type="entry name" value="GMC_OxRdtase_N"/>
</dbReference>
<keyword evidence="7" id="KW-1185">Reference proteome</keyword>
<dbReference type="InterPro" id="IPR007867">
    <property type="entry name" value="GMC_OxRtase_C"/>
</dbReference>
<evidence type="ECO:0000256" key="1">
    <source>
        <dbReference type="ARBA" id="ARBA00010790"/>
    </source>
</evidence>
<evidence type="ECO:0000313" key="7">
    <source>
        <dbReference type="Proteomes" id="UP001303115"/>
    </source>
</evidence>
<protein>
    <submittedName>
        <fullName evidence="6">GMC oxidoreductase</fullName>
    </submittedName>
</protein>